<proteinExistence type="predicted"/>
<feature type="region of interest" description="Disordered" evidence="2">
    <location>
        <begin position="128"/>
        <end position="209"/>
    </location>
</feature>
<evidence type="ECO:0000256" key="1">
    <source>
        <dbReference type="PROSITE-ProRule" id="PRU00047"/>
    </source>
</evidence>
<feature type="compositionally biased region" description="Basic and acidic residues" evidence="2">
    <location>
        <begin position="189"/>
        <end position="202"/>
    </location>
</feature>
<dbReference type="AlphaFoldDB" id="A0A163KDS0"/>
<keyword evidence="1" id="KW-0862">Zinc</keyword>
<dbReference type="EMBL" id="LT554590">
    <property type="protein sequence ID" value="SAM06353.1"/>
    <property type="molecule type" value="Genomic_DNA"/>
</dbReference>
<dbReference type="PANTHER" id="PTHR22639">
    <property type="entry name" value="GAG-RELATED PROTEIN"/>
    <property type="match status" value="1"/>
</dbReference>
<name>A0A163KDS0_ABSGL</name>
<keyword evidence="5" id="KW-1185">Reference proteome</keyword>
<evidence type="ECO:0000313" key="4">
    <source>
        <dbReference type="EMBL" id="SAM06353.1"/>
    </source>
</evidence>
<gene>
    <name evidence="4" type="primary">ABSGL_12242.1 scaffold 12744</name>
</gene>
<dbReference type="InParanoid" id="A0A163KDS0"/>
<evidence type="ECO:0000259" key="3">
    <source>
        <dbReference type="PROSITE" id="PS50158"/>
    </source>
</evidence>
<dbReference type="GO" id="GO:0008270">
    <property type="term" value="F:zinc ion binding"/>
    <property type="evidence" value="ECO:0007669"/>
    <property type="project" value="UniProtKB-KW"/>
</dbReference>
<evidence type="ECO:0000256" key="2">
    <source>
        <dbReference type="SAM" id="MobiDB-lite"/>
    </source>
</evidence>
<dbReference type="InterPro" id="IPR036875">
    <property type="entry name" value="Znf_CCHC_sf"/>
</dbReference>
<dbReference type="OrthoDB" id="2286764at2759"/>
<dbReference type="PANTHER" id="PTHR22639:SF3">
    <property type="entry name" value="ZINC FINGER CCHC DOMAIN-CONTAINING PROTEIN 3"/>
    <property type="match status" value="1"/>
</dbReference>
<keyword evidence="1" id="KW-0863">Zinc-finger</keyword>
<dbReference type="SMART" id="SM00343">
    <property type="entry name" value="ZnF_C2HC"/>
    <property type="match status" value="2"/>
</dbReference>
<reference evidence="4" key="1">
    <citation type="submission" date="2016-04" db="EMBL/GenBank/DDBJ databases">
        <authorList>
            <person name="Evans L.H."/>
            <person name="Alamgir A."/>
            <person name="Owens N."/>
            <person name="Weber N.D."/>
            <person name="Virtaneva K."/>
            <person name="Barbian K."/>
            <person name="Babar A."/>
            <person name="Rosenke K."/>
        </authorList>
    </citation>
    <scope>NUCLEOTIDE SEQUENCE [LARGE SCALE GENOMIC DNA]</scope>
    <source>
        <strain evidence="4">CBS 101.48</strain>
    </source>
</reference>
<sequence>MSGIPFDEEEVITEKLIASLAHYGKVCQIKFYRQRGVFEGKASVLLDINEGEKEHLEPLQRMLYLDEWAIFVPVSYKGAAPICYHCHQSGHTKATCPILGAIKCFQCQGYGHIARYCKEDVEVVTPPVKRTHREQRYQETVSNETEKKKEKDDNEKENTKKEYVKKQKREENKTGKESTVTDNEISDTDNARDILNESKIMDCDPSTDE</sequence>
<dbReference type="Proteomes" id="UP000078561">
    <property type="component" value="Unassembled WGS sequence"/>
</dbReference>
<dbReference type="Pfam" id="PF00098">
    <property type="entry name" value="zf-CCHC"/>
    <property type="match status" value="1"/>
</dbReference>
<protein>
    <recommendedName>
        <fullName evidence="3">CCHC-type domain-containing protein</fullName>
    </recommendedName>
</protein>
<dbReference type="InterPro" id="IPR001878">
    <property type="entry name" value="Znf_CCHC"/>
</dbReference>
<dbReference type="InterPro" id="IPR042509">
    <property type="entry name" value="ZCCHC3"/>
</dbReference>
<accession>A0A163KDS0</accession>
<evidence type="ECO:0000313" key="5">
    <source>
        <dbReference type="Proteomes" id="UP000078561"/>
    </source>
</evidence>
<organism evidence="4">
    <name type="scientific">Absidia glauca</name>
    <name type="common">Pin mould</name>
    <dbReference type="NCBI Taxonomy" id="4829"/>
    <lineage>
        <taxon>Eukaryota</taxon>
        <taxon>Fungi</taxon>
        <taxon>Fungi incertae sedis</taxon>
        <taxon>Mucoromycota</taxon>
        <taxon>Mucoromycotina</taxon>
        <taxon>Mucoromycetes</taxon>
        <taxon>Mucorales</taxon>
        <taxon>Cunninghamellaceae</taxon>
        <taxon>Absidia</taxon>
    </lineage>
</organism>
<dbReference type="GO" id="GO:0003690">
    <property type="term" value="F:double-stranded DNA binding"/>
    <property type="evidence" value="ECO:0007669"/>
    <property type="project" value="InterPro"/>
</dbReference>
<feature type="domain" description="CCHC-type" evidence="3">
    <location>
        <begin position="83"/>
        <end position="97"/>
    </location>
</feature>
<dbReference type="Gene3D" id="4.10.60.10">
    <property type="entry name" value="Zinc finger, CCHC-type"/>
    <property type="match status" value="1"/>
</dbReference>
<dbReference type="SUPFAM" id="SSF57756">
    <property type="entry name" value="Retrovirus zinc finger-like domains"/>
    <property type="match status" value="1"/>
</dbReference>
<dbReference type="GO" id="GO:0003723">
    <property type="term" value="F:RNA binding"/>
    <property type="evidence" value="ECO:0007669"/>
    <property type="project" value="InterPro"/>
</dbReference>
<feature type="non-terminal residue" evidence="4">
    <location>
        <position position="209"/>
    </location>
</feature>
<keyword evidence="1" id="KW-0479">Metal-binding</keyword>
<feature type="compositionally biased region" description="Basic and acidic residues" evidence="2">
    <location>
        <begin position="144"/>
        <end position="176"/>
    </location>
</feature>
<feature type="domain" description="CCHC-type" evidence="3">
    <location>
        <begin position="103"/>
        <end position="119"/>
    </location>
</feature>
<dbReference type="PROSITE" id="PS50158">
    <property type="entry name" value="ZF_CCHC"/>
    <property type="match status" value="2"/>
</dbReference>